<name>A0A410WSS2_9BACL</name>
<reference evidence="3 4" key="1">
    <citation type="submission" date="2018-01" db="EMBL/GenBank/DDBJ databases">
        <title>The whole genome sequencing and assembly of Paenibacillus chitinolyticus KCCM 41400 strain.</title>
        <authorList>
            <person name="Kim J.-Y."/>
            <person name="Park M.-K."/>
            <person name="Lee Y.-J."/>
            <person name="Yi H."/>
            <person name="Bahn Y.-S."/>
            <person name="Kim J.F."/>
            <person name="Lee D.-W."/>
        </authorList>
    </citation>
    <scope>NUCLEOTIDE SEQUENCE [LARGE SCALE GENOMIC DNA]</scope>
    <source>
        <strain evidence="3 4">KCCM 41400</strain>
    </source>
</reference>
<dbReference type="EMBL" id="JAMDMJ010000008">
    <property type="protein sequence ID" value="MCY9595529.1"/>
    <property type="molecule type" value="Genomic_DNA"/>
</dbReference>
<feature type="region of interest" description="Disordered" evidence="1">
    <location>
        <begin position="62"/>
        <end position="97"/>
    </location>
</feature>
<sequence>MATIHIQKRTIVSRMERDSTEPVNSRVKTYTLTPEELDYYRRLPLSAADKAFKPGLKVMAMERRDGDGDGSREPDPAVGPLVGGTEGDAHAREAGGA</sequence>
<dbReference type="Proteomes" id="UP001527202">
    <property type="component" value="Unassembled WGS sequence"/>
</dbReference>
<reference evidence="2 5" key="2">
    <citation type="submission" date="2022-05" db="EMBL/GenBank/DDBJ databases">
        <title>Genome Sequencing of Bee-Associated Microbes.</title>
        <authorList>
            <person name="Dunlap C."/>
        </authorList>
    </citation>
    <scope>NUCLEOTIDE SEQUENCE [LARGE SCALE GENOMIC DNA]</scope>
    <source>
        <strain evidence="2 5">NRRL B-23120</strain>
    </source>
</reference>
<evidence type="ECO:0000256" key="1">
    <source>
        <dbReference type="SAM" id="MobiDB-lite"/>
    </source>
</evidence>
<gene>
    <name evidence="2" type="ORF">M5X16_07085</name>
    <name evidence="3" type="ORF">PC41400_06315</name>
</gene>
<dbReference type="Proteomes" id="UP000288943">
    <property type="component" value="Chromosome"/>
</dbReference>
<keyword evidence="5" id="KW-1185">Reference proteome</keyword>
<evidence type="ECO:0000313" key="5">
    <source>
        <dbReference type="Proteomes" id="UP001527202"/>
    </source>
</evidence>
<feature type="compositionally biased region" description="Basic and acidic residues" evidence="1">
    <location>
        <begin position="87"/>
        <end position="97"/>
    </location>
</feature>
<proteinExistence type="predicted"/>
<accession>A0A410WSS2</accession>
<evidence type="ECO:0000313" key="4">
    <source>
        <dbReference type="Proteomes" id="UP000288943"/>
    </source>
</evidence>
<feature type="compositionally biased region" description="Basic and acidic residues" evidence="1">
    <location>
        <begin position="62"/>
        <end position="75"/>
    </location>
</feature>
<dbReference type="GeneID" id="95374430"/>
<dbReference type="AlphaFoldDB" id="A0A410WSS2"/>
<protein>
    <submittedName>
        <fullName evidence="3">Uncharacterized protein</fullName>
    </submittedName>
</protein>
<dbReference type="OrthoDB" id="2625695at2"/>
<dbReference type="RefSeq" id="WP_042229660.1">
    <property type="nucleotide sequence ID" value="NZ_CP026520.1"/>
</dbReference>
<evidence type="ECO:0000313" key="2">
    <source>
        <dbReference type="EMBL" id="MCY9595529.1"/>
    </source>
</evidence>
<dbReference type="KEGG" id="pchi:PC41400_06315"/>
<organism evidence="3 4">
    <name type="scientific">Paenibacillus chitinolyticus</name>
    <dbReference type="NCBI Taxonomy" id="79263"/>
    <lineage>
        <taxon>Bacteria</taxon>
        <taxon>Bacillati</taxon>
        <taxon>Bacillota</taxon>
        <taxon>Bacilli</taxon>
        <taxon>Bacillales</taxon>
        <taxon>Paenibacillaceae</taxon>
        <taxon>Paenibacillus</taxon>
    </lineage>
</organism>
<dbReference type="EMBL" id="CP026520">
    <property type="protein sequence ID" value="QAV17297.1"/>
    <property type="molecule type" value="Genomic_DNA"/>
</dbReference>
<evidence type="ECO:0000313" key="3">
    <source>
        <dbReference type="EMBL" id="QAV17297.1"/>
    </source>
</evidence>